<evidence type="ECO:0000259" key="4">
    <source>
        <dbReference type="Pfam" id="PF00149"/>
    </source>
</evidence>
<dbReference type="PROSITE" id="PS00786">
    <property type="entry name" value="5_NUCLEOTIDASE_2"/>
    <property type="match status" value="1"/>
</dbReference>
<reference evidence="6 7" key="1">
    <citation type="submission" date="2020-12" db="EMBL/GenBank/DDBJ databases">
        <authorList>
            <person name="Lu T."/>
            <person name="Wang Q."/>
            <person name="Han X."/>
        </authorList>
    </citation>
    <scope>NUCLEOTIDE SEQUENCE [LARGE SCALE GENOMIC DNA]</scope>
    <source>
        <strain evidence="6 7">WQ 585</strain>
    </source>
</reference>
<evidence type="ECO:0000313" key="7">
    <source>
        <dbReference type="Proteomes" id="UP000635316"/>
    </source>
</evidence>
<dbReference type="InterPro" id="IPR006146">
    <property type="entry name" value="5'-Nucleotdase_CS"/>
</dbReference>
<evidence type="ECO:0000256" key="2">
    <source>
        <dbReference type="ARBA" id="ARBA00022729"/>
    </source>
</evidence>
<keyword evidence="3" id="KW-0378">Hydrolase</keyword>
<evidence type="ECO:0000259" key="5">
    <source>
        <dbReference type="Pfam" id="PF02872"/>
    </source>
</evidence>
<dbReference type="Pfam" id="PF00149">
    <property type="entry name" value="Metallophos"/>
    <property type="match status" value="1"/>
</dbReference>
<dbReference type="SUPFAM" id="SSF55816">
    <property type="entry name" value="5'-nucleotidase (syn. UDP-sugar hydrolase), C-terminal domain"/>
    <property type="match status" value="1"/>
</dbReference>
<evidence type="ECO:0000313" key="6">
    <source>
        <dbReference type="EMBL" id="MBK1780069.1"/>
    </source>
</evidence>
<evidence type="ECO:0000256" key="1">
    <source>
        <dbReference type="ARBA" id="ARBA00006654"/>
    </source>
</evidence>
<dbReference type="InterPro" id="IPR036907">
    <property type="entry name" value="5'-Nucleotdase_C_sf"/>
</dbReference>
<dbReference type="PANTHER" id="PTHR11575">
    <property type="entry name" value="5'-NUCLEOTIDASE-RELATED"/>
    <property type="match status" value="1"/>
</dbReference>
<sequence length="624" mass="68055">MFSKRSFYSFFSSLAIVWSGFSFAATEPVAEPYELTILHINDHHSNLDDYQASLLLQTGKEQRESVSVSMGGFARVTAAIEKLAQKNRNTLTLHAGDAVTGTLYHTLFAGQADADLMNTVCFDAMVLGNHEFDSGDLALFNFTEMLWQHPTCKTPLLSANFIPGLPSPLQGKRIRPSVILERDGHKIGIIGVTTAYSTQNASRPDPGTVFDNELESVQSEIDRLTGLQVNKIILLSHIGYMADLQLAQQLSGVDVIVGGHSHTLLGSQHLSDYGLTASGRYPAQTNDASKQPVCIVQAWQYSAVVGELQVRFDSNGNVTHCNGQPHILIGHDFNRRGTPLNATELAAVQADLAGQKEIMQLEPSVKATHMLEPYQKKLADFASKPISTVTQELCSRRFPGILGASNSKLEGCSHQAHPNTHGGDIQQLVAHAFLMQGKHFGGADFAIQNGGGVRTDLANGPVTVGDIYTVLPFRNTLVRLTIKGSDIKKVLEEAIDSVLAGNTGSYPYAAALRWNVDLSAQKYERLSGLQMKNTEGSWVSFDPDATYQVIAIDFLADGKDGYHTFADISGEQREDTFLAYADAFLKFAQSQEELKRLPESEYSTQALTGSPSVGKMLNFLQQKP</sequence>
<dbReference type="SUPFAM" id="SSF56300">
    <property type="entry name" value="Metallo-dependent phosphatases"/>
    <property type="match status" value="1"/>
</dbReference>
<dbReference type="PROSITE" id="PS00785">
    <property type="entry name" value="5_NUCLEOTIDASE_1"/>
    <property type="match status" value="1"/>
</dbReference>
<dbReference type="InterPro" id="IPR004843">
    <property type="entry name" value="Calcineurin-like_PHP"/>
</dbReference>
<dbReference type="Gene3D" id="3.90.780.10">
    <property type="entry name" value="5'-Nucleotidase, C-terminal domain"/>
    <property type="match status" value="1"/>
</dbReference>
<comment type="similarity">
    <text evidence="1 3">Belongs to the 5'-nucleotidase family.</text>
</comment>
<feature type="chain" id="PRO_5045007607" evidence="3">
    <location>
        <begin position="25"/>
        <end position="624"/>
    </location>
</feature>
<comment type="caution">
    <text evidence="6">The sequence shown here is derived from an EMBL/GenBank/DDBJ whole genome shotgun (WGS) entry which is preliminary data.</text>
</comment>
<dbReference type="Pfam" id="PF02872">
    <property type="entry name" value="5_nucleotid_C"/>
    <property type="match status" value="1"/>
</dbReference>
<protein>
    <submittedName>
        <fullName evidence="6">5'-nucleotidase C-terminal domain-containing protein</fullName>
    </submittedName>
</protein>
<proteinExistence type="inferred from homology"/>
<gene>
    <name evidence="6" type="ORF">JHL22_02430</name>
</gene>
<dbReference type="InterPro" id="IPR029052">
    <property type="entry name" value="Metallo-depent_PP-like"/>
</dbReference>
<organism evidence="6 7">
    <name type="scientific">Advenella mandrilli</name>
    <dbReference type="NCBI Taxonomy" id="2800330"/>
    <lineage>
        <taxon>Bacteria</taxon>
        <taxon>Pseudomonadati</taxon>
        <taxon>Pseudomonadota</taxon>
        <taxon>Betaproteobacteria</taxon>
        <taxon>Burkholderiales</taxon>
        <taxon>Alcaligenaceae</taxon>
    </lineage>
</organism>
<dbReference type="Gene3D" id="3.60.21.10">
    <property type="match status" value="1"/>
</dbReference>
<dbReference type="InterPro" id="IPR008334">
    <property type="entry name" value="5'-Nucleotdase_C"/>
</dbReference>
<keyword evidence="2 3" id="KW-0732">Signal</keyword>
<feature type="signal peptide" evidence="3">
    <location>
        <begin position="1"/>
        <end position="24"/>
    </location>
</feature>
<feature type="domain" description="Calcineurin-like phosphoesterase" evidence="4">
    <location>
        <begin position="35"/>
        <end position="263"/>
    </location>
</feature>
<keyword evidence="7" id="KW-1185">Reference proteome</keyword>
<evidence type="ECO:0000256" key="3">
    <source>
        <dbReference type="RuleBase" id="RU362119"/>
    </source>
</evidence>
<accession>A0ABS1E9E7</accession>
<dbReference type="InterPro" id="IPR006179">
    <property type="entry name" value="5_nucleotidase/apyrase"/>
</dbReference>
<dbReference type="EMBL" id="JAENGP010000002">
    <property type="protein sequence ID" value="MBK1780069.1"/>
    <property type="molecule type" value="Genomic_DNA"/>
</dbReference>
<keyword evidence="3" id="KW-0547">Nucleotide-binding</keyword>
<dbReference type="PRINTS" id="PR01607">
    <property type="entry name" value="APYRASEFAMLY"/>
</dbReference>
<feature type="domain" description="5'-Nucleotidase C-terminal" evidence="5">
    <location>
        <begin position="419"/>
        <end position="566"/>
    </location>
</feature>
<dbReference type="RefSeq" id="WP_200233445.1">
    <property type="nucleotide sequence ID" value="NZ_JAENGP010000002.1"/>
</dbReference>
<dbReference type="PANTHER" id="PTHR11575:SF24">
    <property type="entry name" value="5'-NUCLEOTIDASE"/>
    <property type="match status" value="1"/>
</dbReference>
<name>A0ABS1E9E7_9BURK</name>
<dbReference type="Proteomes" id="UP000635316">
    <property type="component" value="Unassembled WGS sequence"/>
</dbReference>